<feature type="region of interest" description="Disordered" evidence="1">
    <location>
        <begin position="44"/>
        <end position="93"/>
    </location>
</feature>
<accession>A0A1Y2DLQ0</accession>
<dbReference type="AlphaFoldDB" id="A0A1Y2DLQ0"/>
<dbReference type="InParanoid" id="A0A1Y2DLQ0"/>
<evidence type="ECO:0000313" key="3">
    <source>
        <dbReference type="Proteomes" id="UP000193689"/>
    </source>
</evidence>
<gene>
    <name evidence="2" type="ORF">BCR38DRAFT_55521</name>
</gene>
<dbReference type="GeneID" id="63781681"/>
<proteinExistence type="predicted"/>
<protein>
    <submittedName>
        <fullName evidence="2">Uncharacterized protein</fullName>
    </submittedName>
</protein>
<feature type="region of interest" description="Disordered" evidence="1">
    <location>
        <begin position="1"/>
        <end position="21"/>
    </location>
</feature>
<sequence length="93" mass="10224">MYTIQMAENDGPQAQINPPQSDFDQFTEALTILQTEVSRIGNFAPIQQDSCPNRQNESKERTSIRYGSMTGQSAPAPKPPDRGSHPKLSTNGC</sequence>
<organism evidence="2 3">
    <name type="scientific">Pseudomassariella vexata</name>
    <dbReference type="NCBI Taxonomy" id="1141098"/>
    <lineage>
        <taxon>Eukaryota</taxon>
        <taxon>Fungi</taxon>
        <taxon>Dikarya</taxon>
        <taxon>Ascomycota</taxon>
        <taxon>Pezizomycotina</taxon>
        <taxon>Sordariomycetes</taxon>
        <taxon>Xylariomycetidae</taxon>
        <taxon>Amphisphaeriales</taxon>
        <taxon>Pseudomassariaceae</taxon>
        <taxon>Pseudomassariella</taxon>
    </lineage>
</organism>
<name>A0A1Y2DLQ0_9PEZI</name>
<feature type="compositionally biased region" description="Polar residues" evidence="1">
    <location>
        <begin position="12"/>
        <end position="21"/>
    </location>
</feature>
<dbReference type="RefSeq" id="XP_040712621.1">
    <property type="nucleotide sequence ID" value="XM_040865469.1"/>
</dbReference>
<dbReference type="Proteomes" id="UP000193689">
    <property type="component" value="Unassembled WGS sequence"/>
</dbReference>
<evidence type="ECO:0000256" key="1">
    <source>
        <dbReference type="SAM" id="MobiDB-lite"/>
    </source>
</evidence>
<comment type="caution">
    <text evidence="2">The sequence shown here is derived from an EMBL/GenBank/DDBJ whole genome shotgun (WGS) entry which is preliminary data.</text>
</comment>
<feature type="compositionally biased region" description="Polar residues" evidence="1">
    <location>
        <begin position="45"/>
        <end position="55"/>
    </location>
</feature>
<keyword evidence="3" id="KW-1185">Reference proteome</keyword>
<reference evidence="2 3" key="1">
    <citation type="submission" date="2016-07" db="EMBL/GenBank/DDBJ databases">
        <title>Pervasive Adenine N6-methylation of Active Genes in Fungi.</title>
        <authorList>
            <consortium name="DOE Joint Genome Institute"/>
            <person name="Mondo S.J."/>
            <person name="Dannebaum R.O."/>
            <person name="Kuo R.C."/>
            <person name="Labutti K."/>
            <person name="Haridas S."/>
            <person name="Kuo A."/>
            <person name="Salamov A."/>
            <person name="Ahrendt S.R."/>
            <person name="Lipzen A."/>
            <person name="Sullivan W."/>
            <person name="Andreopoulos W.B."/>
            <person name="Clum A."/>
            <person name="Lindquist E."/>
            <person name="Daum C."/>
            <person name="Ramamoorthy G.K."/>
            <person name="Gryganskyi A."/>
            <person name="Culley D."/>
            <person name="Magnuson J.K."/>
            <person name="James T.Y."/>
            <person name="O'Malley M.A."/>
            <person name="Stajich J.E."/>
            <person name="Spatafora J.W."/>
            <person name="Visel A."/>
            <person name="Grigoriev I.V."/>
        </authorList>
    </citation>
    <scope>NUCLEOTIDE SEQUENCE [LARGE SCALE GENOMIC DNA]</scope>
    <source>
        <strain evidence="2 3">CBS 129021</strain>
    </source>
</reference>
<evidence type="ECO:0000313" key="2">
    <source>
        <dbReference type="EMBL" id="ORY60187.1"/>
    </source>
</evidence>
<dbReference type="EMBL" id="MCFJ01000012">
    <property type="protein sequence ID" value="ORY60187.1"/>
    <property type="molecule type" value="Genomic_DNA"/>
</dbReference>